<dbReference type="EMBL" id="CP016414">
    <property type="protein sequence ID" value="ANU37144.1"/>
    <property type="molecule type" value="Genomic_DNA"/>
</dbReference>
<comment type="similarity">
    <text evidence="1">Belongs to the UPF0319 family.</text>
</comment>
<gene>
    <name evidence="4" type="ORF">VSVS05_02040</name>
</gene>
<accession>A0A1C7FCR7</accession>
<evidence type="ECO:0000313" key="4">
    <source>
        <dbReference type="EMBL" id="ANU37144.1"/>
    </source>
</evidence>
<evidence type="ECO:0000256" key="3">
    <source>
        <dbReference type="SAM" id="SignalP"/>
    </source>
</evidence>
<protein>
    <submittedName>
        <fullName evidence="4">Uncharacterized protein</fullName>
    </submittedName>
</protein>
<evidence type="ECO:0000256" key="1">
    <source>
        <dbReference type="ARBA" id="ARBA00008490"/>
    </source>
</evidence>
<reference evidence="4 5" key="1">
    <citation type="submission" date="2016-07" db="EMBL/GenBank/DDBJ databases">
        <title>Genome sequencing of Vibrio scophthalmi strain VS-05, an isolated from Paralichthys olivaceus.</title>
        <authorList>
            <person name="Han H.-J."/>
        </authorList>
    </citation>
    <scope>NUCLEOTIDE SEQUENCE [LARGE SCALE GENOMIC DNA]</scope>
    <source>
        <strain evidence="4 5">VS-05</strain>
    </source>
</reference>
<evidence type="ECO:0000256" key="2">
    <source>
        <dbReference type="ARBA" id="ARBA00022729"/>
    </source>
</evidence>
<name>A0A1C7FCR7_9VIBR</name>
<feature type="signal peptide" evidence="3">
    <location>
        <begin position="1"/>
        <end position="26"/>
    </location>
</feature>
<dbReference type="AlphaFoldDB" id="A0A1C7FCR7"/>
<proteinExistence type="inferred from homology"/>
<dbReference type="STRING" id="45658.VSVS12_00960"/>
<keyword evidence="5" id="KW-1185">Reference proteome</keyword>
<keyword evidence="2 3" id="KW-0732">Signal</keyword>
<dbReference type="PANTHER" id="PTHR38108:SF1">
    <property type="entry name" value="UPF0319 PROTEIN YCCT"/>
    <property type="match status" value="1"/>
</dbReference>
<dbReference type="InterPro" id="IPR018635">
    <property type="entry name" value="UPF0319"/>
</dbReference>
<dbReference type="PANTHER" id="PTHR38108">
    <property type="entry name" value="UPF0319 PROTEIN YCCT"/>
    <property type="match status" value="1"/>
</dbReference>
<dbReference type="Pfam" id="PF09829">
    <property type="entry name" value="DUF2057"/>
    <property type="match status" value="1"/>
</dbReference>
<dbReference type="PATRIC" id="fig|45658.7.peg.2015"/>
<sequence>MLELVNKMKKILILSIAVMMSAFTQAQVTIQTDNRVEVLAVNQTINKVPNKGKGHLKIANGDNQLLIRVTAMVDGNGGKTKFNSLPMVIRFHASDQTLDLTTPFAIRTERAVKKFAENPLVSVTSDGEDWPYIVDVIHDQTFELLKDYNAMLMRYNQTKGKAALVSAGSNNRFTTVEQSESSTNSTELNRVMETAFFEMTPSQRQQFLAWAVQHLND</sequence>
<evidence type="ECO:0000313" key="5">
    <source>
        <dbReference type="Proteomes" id="UP000092528"/>
    </source>
</evidence>
<dbReference type="Proteomes" id="UP000092528">
    <property type="component" value="Chromosome 1"/>
</dbReference>
<feature type="chain" id="PRO_5008885579" evidence="3">
    <location>
        <begin position="27"/>
        <end position="217"/>
    </location>
</feature>
<organism evidence="4 5">
    <name type="scientific">Vibrio scophthalmi</name>
    <dbReference type="NCBI Taxonomy" id="45658"/>
    <lineage>
        <taxon>Bacteria</taxon>
        <taxon>Pseudomonadati</taxon>
        <taxon>Pseudomonadota</taxon>
        <taxon>Gammaproteobacteria</taxon>
        <taxon>Vibrionales</taxon>
        <taxon>Vibrionaceae</taxon>
        <taxon>Vibrio</taxon>
    </lineage>
</organism>